<dbReference type="InterPro" id="IPR036942">
    <property type="entry name" value="Beta-barrel_TonB_sf"/>
</dbReference>
<evidence type="ECO:0000256" key="3">
    <source>
        <dbReference type="ARBA" id="ARBA00022452"/>
    </source>
</evidence>
<evidence type="ECO:0000256" key="6">
    <source>
        <dbReference type="ARBA" id="ARBA00023004"/>
    </source>
</evidence>
<dbReference type="Pfam" id="PF07715">
    <property type="entry name" value="Plug"/>
    <property type="match status" value="1"/>
</dbReference>
<feature type="domain" description="TonB-dependent receptor-like beta-barrel" evidence="13">
    <location>
        <begin position="235"/>
        <end position="733"/>
    </location>
</feature>
<dbReference type="RefSeq" id="WP_138538605.1">
    <property type="nucleotide sequence ID" value="NZ_CP045429.1"/>
</dbReference>
<keyword evidence="10 11" id="KW-0998">Cell outer membrane</keyword>
<comment type="subcellular location">
    <subcellularLocation>
        <location evidence="1 11">Cell outer membrane</location>
        <topology evidence="1 11">Multi-pass membrane protein</topology>
    </subcellularLocation>
</comment>
<dbReference type="InterPro" id="IPR039426">
    <property type="entry name" value="TonB-dep_rcpt-like"/>
</dbReference>
<dbReference type="SUPFAM" id="SSF56935">
    <property type="entry name" value="Porins"/>
    <property type="match status" value="1"/>
</dbReference>
<dbReference type="STRING" id="43658.AT705_07975"/>
<evidence type="ECO:0000256" key="5">
    <source>
        <dbReference type="ARBA" id="ARBA00022692"/>
    </source>
</evidence>
<evidence type="ECO:0000256" key="1">
    <source>
        <dbReference type="ARBA" id="ARBA00004571"/>
    </source>
</evidence>
<evidence type="ECO:0000313" key="15">
    <source>
        <dbReference type="EMBL" id="QPB84262.1"/>
    </source>
</evidence>
<dbReference type="GO" id="GO:0006826">
    <property type="term" value="P:iron ion transport"/>
    <property type="evidence" value="ECO:0007669"/>
    <property type="project" value="UniProtKB-KW"/>
</dbReference>
<dbReference type="AlphaFoldDB" id="A0A5S3UV84"/>
<keyword evidence="8 12" id="KW-0798">TonB box</keyword>
<dbReference type="Gene3D" id="2.40.170.20">
    <property type="entry name" value="TonB-dependent receptor, beta-barrel domain"/>
    <property type="match status" value="1"/>
</dbReference>
<keyword evidence="3 11" id="KW-1134">Transmembrane beta strand</keyword>
<accession>A0A5S3UV84</accession>
<dbReference type="InterPro" id="IPR037066">
    <property type="entry name" value="Plug_dom_sf"/>
</dbReference>
<keyword evidence="5 11" id="KW-0812">Transmembrane</keyword>
<evidence type="ECO:0000256" key="2">
    <source>
        <dbReference type="ARBA" id="ARBA00022448"/>
    </source>
</evidence>
<keyword evidence="9 11" id="KW-0472">Membrane</keyword>
<keyword evidence="2 11" id="KW-0813">Transport</keyword>
<dbReference type="EMBL" id="CP045429">
    <property type="protein sequence ID" value="QPB84262.1"/>
    <property type="molecule type" value="Genomic_DNA"/>
</dbReference>
<name>A0A5S3UV84_9GAMM</name>
<dbReference type="Gene3D" id="2.170.130.10">
    <property type="entry name" value="TonB-dependent receptor, plug domain"/>
    <property type="match status" value="1"/>
</dbReference>
<dbReference type="Proteomes" id="UP000305729">
    <property type="component" value="Chromosome 1"/>
</dbReference>
<evidence type="ECO:0000256" key="9">
    <source>
        <dbReference type="ARBA" id="ARBA00023136"/>
    </source>
</evidence>
<evidence type="ECO:0000256" key="4">
    <source>
        <dbReference type="ARBA" id="ARBA00022496"/>
    </source>
</evidence>
<comment type="similarity">
    <text evidence="11 12">Belongs to the TonB-dependent receptor family.</text>
</comment>
<sequence>MKLNILAKSVGLALISAATASTSAIADEAKELDVIVVQGQKIDRTLQETPSSVAVVTSKDMEKNNLQNINDVFAMMPNVAGDFNQGFSIRGVDSFSVSGGGNSFLTSMYLDGAPLPFRMVKSGGLSVWDLAQVEVFRGPQSTLQGRNALAGAIMMRSQDPTYEPSAKLKATVGQHGQQEYAFAGGMGLVEDMLAFRVSYEDKQTDGDIDNITRGDTANFENSETLRAKLLFEPNDDVDVLFTYTNNDNRFGAQFALYDFGGTPFDRQVDFNSPIWEETKTDIYNLEVSWDLNDTTSLHSVTTYNESDYRYNWDGDMQPTQLVKDNYDHRIDETFSQEFRVTYESDAIQAAFGLYASQVDVDDKAQGQRLMTLEQAVRAPDLVTAVTGLLMQQGLPAEMAAQTAAAVAPFYPDIDPINLELNYGLTQKIKTAAIYGDLTWSVTEQIDLLAGLRYDTEEQTNSANNAYKINNPMPDPAQVPAQIAPVISGINAYLHGFAEAASGVEPATKEDFSAWLPKLGATYHFNQDMSTSFIYQKGYRSGGVGFNVARSNIFSYDPEYTNNYELSLRSVWLDGKLVVNANAFLLKWQDQQVIKRYSSSPYDTETINAAESEVKGFETEVFYYPSNNWSVTAGVGLAKSEFTDFGHLTGRAFEDAPELTANLATNYTFDNGFYVNVNAKYTDSSTAYLDPAASLTAEKYAINSDPVNDQHTIVNTQLGYNWDNYTVRLDVRNLFDKDYISTYFKDADNQGNPFTSYGQMYLGKSRQVSLTLQMDF</sequence>
<evidence type="ECO:0000313" key="16">
    <source>
        <dbReference type="Proteomes" id="UP000305729"/>
    </source>
</evidence>
<organism evidence="15 16">
    <name type="scientific">Pseudoalteromonas rubra</name>
    <dbReference type="NCBI Taxonomy" id="43658"/>
    <lineage>
        <taxon>Bacteria</taxon>
        <taxon>Pseudomonadati</taxon>
        <taxon>Pseudomonadota</taxon>
        <taxon>Gammaproteobacteria</taxon>
        <taxon>Alteromonadales</taxon>
        <taxon>Pseudoalteromonadaceae</taxon>
        <taxon>Pseudoalteromonas</taxon>
    </lineage>
</organism>
<dbReference type="PANTHER" id="PTHR32552">
    <property type="entry name" value="FERRICHROME IRON RECEPTOR-RELATED"/>
    <property type="match status" value="1"/>
</dbReference>
<reference evidence="15 16" key="1">
    <citation type="submission" date="2019-10" db="EMBL/GenBank/DDBJ databases">
        <title>Pseudoalteromonas rubra S4059.</title>
        <authorList>
            <person name="Paulsen S."/>
            <person name="Wang X."/>
        </authorList>
    </citation>
    <scope>NUCLEOTIDE SEQUENCE [LARGE SCALE GENOMIC DNA]</scope>
    <source>
        <strain evidence="15 16">S4059</strain>
    </source>
</reference>
<evidence type="ECO:0000256" key="12">
    <source>
        <dbReference type="RuleBase" id="RU003357"/>
    </source>
</evidence>
<dbReference type="InterPro" id="IPR012910">
    <property type="entry name" value="Plug_dom"/>
</dbReference>
<feature type="domain" description="TonB-dependent receptor plug" evidence="14">
    <location>
        <begin position="46"/>
        <end position="152"/>
    </location>
</feature>
<keyword evidence="15" id="KW-0675">Receptor</keyword>
<dbReference type="GO" id="GO:0009279">
    <property type="term" value="C:cell outer membrane"/>
    <property type="evidence" value="ECO:0007669"/>
    <property type="project" value="UniProtKB-SubCell"/>
</dbReference>
<dbReference type="Pfam" id="PF00593">
    <property type="entry name" value="TonB_dep_Rec_b-barrel"/>
    <property type="match status" value="1"/>
</dbReference>
<evidence type="ECO:0000256" key="10">
    <source>
        <dbReference type="ARBA" id="ARBA00023237"/>
    </source>
</evidence>
<evidence type="ECO:0000259" key="13">
    <source>
        <dbReference type="Pfam" id="PF00593"/>
    </source>
</evidence>
<keyword evidence="4" id="KW-0410">Iron transport</keyword>
<keyword evidence="7" id="KW-0406">Ion transport</keyword>
<protein>
    <submittedName>
        <fullName evidence="15">TonB-dependent receptor</fullName>
    </submittedName>
</protein>
<dbReference type="PANTHER" id="PTHR32552:SF81">
    <property type="entry name" value="TONB-DEPENDENT OUTER MEMBRANE RECEPTOR"/>
    <property type="match status" value="1"/>
</dbReference>
<dbReference type="PROSITE" id="PS52016">
    <property type="entry name" value="TONB_DEPENDENT_REC_3"/>
    <property type="match status" value="1"/>
</dbReference>
<evidence type="ECO:0000256" key="7">
    <source>
        <dbReference type="ARBA" id="ARBA00023065"/>
    </source>
</evidence>
<gene>
    <name evidence="15" type="ORF">CWC22_015240</name>
</gene>
<dbReference type="InterPro" id="IPR000531">
    <property type="entry name" value="Beta-barrel_TonB"/>
</dbReference>
<keyword evidence="6" id="KW-0408">Iron</keyword>
<evidence type="ECO:0000256" key="8">
    <source>
        <dbReference type="ARBA" id="ARBA00023077"/>
    </source>
</evidence>
<evidence type="ECO:0000259" key="14">
    <source>
        <dbReference type="Pfam" id="PF07715"/>
    </source>
</evidence>
<evidence type="ECO:0000256" key="11">
    <source>
        <dbReference type="PROSITE-ProRule" id="PRU01360"/>
    </source>
</evidence>
<proteinExistence type="inferred from homology"/>